<sequence>MNVIIAGAGISGLATAISLRRSGHRVTIYERSSLKNEVGAAINVPPNITRFLIPWGLDPIKYGFVVSKGVYFVSPTTLAELGYHDHSHDAETFGQPLYYAHRVDLHESLKKMATDPDGPGIPVTIHLKSGVSSYDPNIPSITLQDGKVITADLVVASDGVNSDAPEVILGETSHPEIQKRNGSIRIISVMAAGCLLIQRNRGDSFPTIVGNWHAAVDKSEILELFAGYHPDLLAVINKATEVKRWPLLYRPPIRTWHKGKLVLTGDAAHPMLPHYAQGGAQGIEDGLALGLVMHGVTDASQIEERLVIYEKIRRNRAASIQVLSNFGYDESHETIAKELSGLLEGRAVPTNLNERVDLAYSEDVLQRTVQLMTEFDPSWKLPEGFFLPE</sequence>
<dbReference type="Pfam" id="PF01494">
    <property type="entry name" value="FAD_binding_3"/>
    <property type="match status" value="1"/>
</dbReference>
<keyword evidence="4" id="KW-0560">Oxidoreductase</keyword>
<dbReference type="Gene3D" id="3.50.50.60">
    <property type="entry name" value="FAD/NAD(P)-binding domain"/>
    <property type="match status" value="1"/>
</dbReference>
<dbReference type="GO" id="GO:0004497">
    <property type="term" value="F:monooxygenase activity"/>
    <property type="evidence" value="ECO:0007669"/>
    <property type="project" value="UniProtKB-KW"/>
</dbReference>
<dbReference type="OrthoDB" id="9993796at2759"/>
<keyword evidence="3" id="KW-0274">FAD</keyword>
<protein>
    <submittedName>
        <fullName evidence="7">Related to salicylate 1-monooxygenase</fullName>
    </submittedName>
</protein>
<dbReference type="SUPFAM" id="SSF51905">
    <property type="entry name" value="FAD/NAD(P)-binding domain"/>
    <property type="match status" value="1"/>
</dbReference>
<dbReference type="AlphaFoldDB" id="A0A1L7X0D2"/>
<dbReference type="InterPro" id="IPR050493">
    <property type="entry name" value="FAD-dep_Monooxygenase_BioMet"/>
</dbReference>
<dbReference type="PANTHER" id="PTHR13789">
    <property type="entry name" value="MONOOXYGENASE"/>
    <property type="match status" value="1"/>
</dbReference>
<dbReference type="GO" id="GO:0071949">
    <property type="term" value="F:FAD binding"/>
    <property type="evidence" value="ECO:0007669"/>
    <property type="project" value="InterPro"/>
</dbReference>
<gene>
    <name evidence="7" type="ORF">PAC_08367</name>
</gene>
<comment type="similarity">
    <text evidence="1">Belongs to the paxM FAD-dependent monooxygenase family.</text>
</comment>
<dbReference type="PANTHER" id="PTHR13789:SF215">
    <property type="entry name" value="FAD-BINDING DOMAIN-CONTAINING PROTEIN-RELATED"/>
    <property type="match status" value="1"/>
</dbReference>
<evidence type="ECO:0000256" key="5">
    <source>
        <dbReference type="ARBA" id="ARBA00023033"/>
    </source>
</evidence>
<evidence type="ECO:0000259" key="6">
    <source>
        <dbReference type="Pfam" id="PF01494"/>
    </source>
</evidence>
<evidence type="ECO:0000313" key="7">
    <source>
        <dbReference type="EMBL" id="CZR58475.1"/>
    </source>
</evidence>
<evidence type="ECO:0000256" key="4">
    <source>
        <dbReference type="ARBA" id="ARBA00023002"/>
    </source>
</evidence>
<evidence type="ECO:0000313" key="8">
    <source>
        <dbReference type="Proteomes" id="UP000184330"/>
    </source>
</evidence>
<organism evidence="7 8">
    <name type="scientific">Phialocephala subalpina</name>
    <dbReference type="NCBI Taxonomy" id="576137"/>
    <lineage>
        <taxon>Eukaryota</taxon>
        <taxon>Fungi</taxon>
        <taxon>Dikarya</taxon>
        <taxon>Ascomycota</taxon>
        <taxon>Pezizomycotina</taxon>
        <taxon>Leotiomycetes</taxon>
        <taxon>Helotiales</taxon>
        <taxon>Mollisiaceae</taxon>
        <taxon>Phialocephala</taxon>
        <taxon>Phialocephala fortinii species complex</taxon>
    </lineage>
</organism>
<dbReference type="Pfam" id="PF13450">
    <property type="entry name" value="NAD_binding_8"/>
    <property type="match status" value="1"/>
</dbReference>
<keyword evidence="2" id="KW-0285">Flavoprotein</keyword>
<dbReference type="InterPro" id="IPR036188">
    <property type="entry name" value="FAD/NAD-bd_sf"/>
</dbReference>
<dbReference type="EMBL" id="FJOG01000012">
    <property type="protein sequence ID" value="CZR58475.1"/>
    <property type="molecule type" value="Genomic_DNA"/>
</dbReference>
<evidence type="ECO:0000256" key="1">
    <source>
        <dbReference type="ARBA" id="ARBA00007992"/>
    </source>
</evidence>
<dbReference type="PRINTS" id="PR00420">
    <property type="entry name" value="RNGMNOXGNASE"/>
</dbReference>
<keyword evidence="5 7" id="KW-0503">Monooxygenase</keyword>
<evidence type="ECO:0000256" key="2">
    <source>
        <dbReference type="ARBA" id="ARBA00022630"/>
    </source>
</evidence>
<dbReference type="Proteomes" id="UP000184330">
    <property type="component" value="Unassembled WGS sequence"/>
</dbReference>
<feature type="domain" description="FAD-binding" evidence="6">
    <location>
        <begin position="239"/>
        <end position="319"/>
    </location>
</feature>
<evidence type="ECO:0000256" key="3">
    <source>
        <dbReference type="ARBA" id="ARBA00022827"/>
    </source>
</evidence>
<accession>A0A1L7X0D2</accession>
<reference evidence="7 8" key="1">
    <citation type="submission" date="2016-03" db="EMBL/GenBank/DDBJ databases">
        <authorList>
            <person name="Ploux O."/>
        </authorList>
    </citation>
    <scope>NUCLEOTIDE SEQUENCE [LARGE SCALE GENOMIC DNA]</scope>
    <source>
        <strain evidence="7 8">UAMH 11012</strain>
    </source>
</reference>
<dbReference type="SUPFAM" id="SSF54373">
    <property type="entry name" value="FAD-linked reductases, C-terminal domain"/>
    <property type="match status" value="1"/>
</dbReference>
<dbReference type="InterPro" id="IPR002938">
    <property type="entry name" value="FAD-bd"/>
</dbReference>
<keyword evidence="8" id="KW-1185">Reference proteome</keyword>
<proteinExistence type="inferred from homology"/>
<name>A0A1L7X0D2_9HELO</name>
<dbReference type="STRING" id="576137.A0A1L7X0D2"/>